<comment type="caution">
    <text evidence="1">The sequence shown here is derived from an EMBL/GenBank/DDBJ whole genome shotgun (WGS) entry which is preliminary data.</text>
</comment>
<protein>
    <submittedName>
        <fullName evidence="1">13546_t:CDS:1</fullName>
    </submittedName>
</protein>
<organism evidence="1 2">
    <name type="scientific">Racocetra persica</name>
    <dbReference type="NCBI Taxonomy" id="160502"/>
    <lineage>
        <taxon>Eukaryota</taxon>
        <taxon>Fungi</taxon>
        <taxon>Fungi incertae sedis</taxon>
        <taxon>Mucoromycota</taxon>
        <taxon>Glomeromycotina</taxon>
        <taxon>Glomeromycetes</taxon>
        <taxon>Diversisporales</taxon>
        <taxon>Gigasporaceae</taxon>
        <taxon>Racocetra</taxon>
    </lineage>
</organism>
<dbReference type="Proteomes" id="UP000789920">
    <property type="component" value="Unassembled WGS sequence"/>
</dbReference>
<name>A0ACA9SF68_9GLOM</name>
<dbReference type="EMBL" id="CAJVQC010114488">
    <property type="protein sequence ID" value="CAG8836356.1"/>
    <property type="molecule type" value="Genomic_DNA"/>
</dbReference>
<evidence type="ECO:0000313" key="2">
    <source>
        <dbReference type="Proteomes" id="UP000789920"/>
    </source>
</evidence>
<gene>
    <name evidence="1" type="ORF">RPERSI_LOCUS29903</name>
</gene>
<evidence type="ECO:0000313" key="1">
    <source>
        <dbReference type="EMBL" id="CAG8836356.1"/>
    </source>
</evidence>
<keyword evidence="2" id="KW-1185">Reference proteome</keyword>
<accession>A0ACA9SF68</accession>
<reference evidence="1" key="1">
    <citation type="submission" date="2021-06" db="EMBL/GenBank/DDBJ databases">
        <authorList>
            <person name="Kallberg Y."/>
            <person name="Tangrot J."/>
            <person name="Rosling A."/>
        </authorList>
    </citation>
    <scope>NUCLEOTIDE SEQUENCE</scope>
    <source>
        <strain evidence="1">MA461A</strain>
    </source>
</reference>
<sequence>RESLLELEERDRVIENSTIEENTIEVKPEEIIVYSDVLLESYLKFCDKEQKFHVFFWLKKGNVIVYDMLTSVYRAVLIRLNSLINRWSDQLIVSSDVDIIVGQNSVYRPDILVEPSQRGDPNPRMIVEIGIIESLDSLNNLAE</sequence>
<feature type="non-terminal residue" evidence="1">
    <location>
        <position position="143"/>
    </location>
</feature>
<proteinExistence type="predicted"/>
<feature type="non-terminal residue" evidence="1">
    <location>
        <position position="1"/>
    </location>
</feature>